<evidence type="ECO:0000256" key="2">
    <source>
        <dbReference type="ARBA" id="ARBA00022448"/>
    </source>
</evidence>
<dbReference type="PANTHER" id="PTHR48017">
    <property type="entry name" value="OS05G0424000 PROTEIN-RELATED"/>
    <property type="match status" value="1"/>
</dbReference>
<evidence type="ECO:0000256" key="4">
    <source>
        <dbReference type="ARBA" id="ARBA00022970"/>
    </source>
</evidence>
<keyword evidence="5 8" id="KW-1133">Transmembrane helix</keyword>
<proteinExistence type="predicted"/>
<feature type="region of interest" description="Disordered" evidence="7">
    <location>
        <begin position="1"/>
        <end position="21"/>
    </location>
</feature>
<feature type="transmembrane region" description="Helical" evidence="8">
    <location>
        <begin position="196"/>
        <end position="215"/>
    </location>
</feature>
<feature type="transmembrane region" description="Helical" evidence="8">
    <location>
        <begin position="364"/>
        <end position="390"/>
    </location>
</feature>
<dbReference type="KEGG" id="csl:COCSUDRAFT_65085"/>
<dbReference type="GeneID" id="17043083"/>
<reference evidence="10 11" key="1">
    <citation type="journal article" date="2012" name="Genome Biol.">
        <title>The genome of the polar eukaryotic microalga coccomyxa subellipsoidea reveals traits of cold adaptation.</title>
        <authorList>
            <person name="Blanc G."/>
            <person name="Agarkova I."/>
            <person name="Grimwood J."/>
            <person name="Kuo A."/>
            <person name="Brueggeman A."/>
            <person name="Dunigan D."/>
            <person name="Gurnon J."/>
            <person name="Ladunga I."/>
            <person name="Lindquist E."/>
            <person name="Lucas S."/>
            <person name="Pangilinan J."/>
            <person name="Proschold T."/>
            <person name="Salamov A."/>
            <person name="Schmutz J."/>
            <person name="Weeks D."/>
            <person name="Yamada T."/>
            <person name="Claverie J.M."/>
            <person name="Grigoriev I."/>
            <person name="Van Etten J."/>
            <person name="Lomsadze A."/>
            <person name="Borodovsky M."/>
        </authorList>
    </citation>
    <scope>NUCLEOTIDE SEQUENCE [LARGE SCALE GENOMIC DNA]</scope>
    <source>
        <strain evidence="10 11">C-169</strain>
    </source>
</reference>
<evidence type="ECO:0000313" key="11">
    <source>
        <dbReference type="Proteomes" id="UP000007264"/>
    </source>
</evidence>
<name>I0Z361_COCSC</name>
<feature type="transmembrane region" description="Helical" evidence="8">
    <location>
        <begin position="235"/>
        <end position="254"/>
    </location>
</feature>
<dbReference type="GO" id="GO:0016020">
    <property type="term" value="C:membrane"/>
    <property type="evidence" value="ECO:0007669"/>
    <property type="project" value="UniProtKB-SubCell"/>
</dbReference>
<dbReference type="RefSeq" id="XP_005649624.1">
    <property type="nucleotide sequence ID" value="XM_005649567.1"/>
</dbReference>
<feature type="domain" description="Amino acid transporter transmembrane" evidence="9">
    <location>
        <begin position="53"/>
        <end position="110"/>
    </location>
</feature>
<evidence type="ECO:0000256" key="6">
    <source>
        <dbReference type="ARBA" id="ARBA00023136"/>
    </source>
</evidence>
<evidence type="ECO:0000256" key="3">
    <source>
        <dbReference type="ARBA" id="ARBA00022692"/>
    </source>
</evidence>
<dbReference type="OrthoDB" id="40134at2759"/>
<feature type="transmembrane region" description="Helical" evidence="8">
    <location>
        <begin position="134"/>
        <end position="152"/>
    </location>
</feature>
<dbReference type="AlphaFoldDB" id="I0Z361"/>
<accession>I0Z361</accession>
<feature type="transmembrane region" description="Helical" evidence="8">
    <location>
        <begin position="302"/>
        <end position="319"/>
    </location>
</feature>
<evidence type="ECO:0000256" key="5">
    <source>
        <dbReference type="ARBA" id="ARBA00022989"/>
    </source>
</evidence>
<dbReference type="EMBL" id="AGSI01000004">
    <property type="protein sequence ID" value="EIE25080.1"/>
    <property type="molecule type" value="Genomic_DNA"/>
</dbReference>
<sequence length="422" mass="46323">MTGAAQGSNEKSVNGATRTTNFGVSNGNGKVIDSIDGKAGFNPSLERNSKQLASPTEAFLTVAAAQIGQIMLTLPNAISKTGLSAGIVVSMVTAFLSLWTMYMLSALYQERKRDLVIACAGDMYYIDKSYSKRTYELIFGSVLMLFAFVPTFRHFRVLNVIALFGTSFTALFILVEAGKKGIQPGAALTKPVSAQAFFLGTSVQMQAMGAHGIALEMHDAMQDSSRYVAAYFGGWIWTILLTMPHSIAVNLAWPKLITTNDNVYGVLPLSNAMRLSVWLMIIHQFVAFALYVTPLLYMIEKVPLVIFFLGVAFPFYGTINSLMGAISVPTTSFVLPAVAFNWYYRTEARRNSSALPPYSPFNKFGWKVAFALNYFIMVVYAAFTVGGIFFSIQRIVQQSYTFGVFAECYQCPKLANGGNHYG</sequence>
<evidence type="ECO:0000256" key="7">
    <source>
        <dbReference type="SAM" id="MobiDB-lite"/>
    </source>
</evidence>
<comment type="subcellular location">
    <subcellularLocation>
        <location evidence="1">Membrane</location>
    </subcellularLocation>
</comment>
<evidence type="ECO:0000256" key="1">
    <source>
        <dbReference type="ARBA" id="ARBA00004370"/>
    </source>
</evidence>
<dbReference type="Proteomes" id="UP000007264">
    <property type="component" value="Unassembled WGS sequence"/>
</dbReference>
<protein>
    <recommendedName>
        <fullName evidence="9">Amino acid transporter transmembrane domain-containing protein</fullName>
    </recommendedName>
</protein>
<feature type="transmembrane region" description="Helical" evidence="8">
    <location>
        <begin position="275"/>
        <end position="296"/>
    </location>
</feature>
<feature type="transmembrane region" description="Helical" evidence="8">
    <location>
        <begin position="84"/>
        <end position="104"/>
    </location>
</feature>
<keyword evidence="3 8" id="KW-0812">Transmembrane</keyword>
<organism evidence="10 11">
    <name type="scientific">Coccomyxa subellipsoidea (strain C-169)</name>
    <name type="common">Green microalga</name>
    <dbReference type="NCBI Taxonomy" id="574566"/>
    <lineage>
        <taxon>Eukaryota</taxon>
        <taxon>Viridiplantae</taxon>
        <taxon>Chlorophyta</taxon>
        <taxon>core chlorophytes</taxon>
        <taxon>Trebouxiophyceae</taxon>
        <taxon>Trebouxiophyceae incertae sedis</taxon>
        <taxon>Coccomyxaceae</taxon>
        <taxon>Coccomyxa</taxon>
        <taxon>Coccomyxa subellipsoidea</taxon>
    </lineage>
</organism>
<evidence type="ECO:0000259" key="9">
    <source>
        <dbReference type="Pfam" id="PF01490"/>
    </source>
</evidence>
<keyword evidence="2" id="KW-0813">Transport</keyword>
<feature type="transmembrane region" description="Helical" evidence="8">
    <location>
        <begin position="158"/>
        <end position="175"/>
    </location>
</feature>
<feature type="domain" description="Amino acid transporter transmembrane" evidence="9">
    <location>
        <begin position="116"/>
        <end position="301"/>
    </location>
</feature>
<dbReference type="GO" id="GO:0006865">
    <property type="term" value="P:amino acid transport"/>
    <property type="evidence" value="ECO:0007669"/>
    <property type="project" value="UniProtKB-KW"/>
</dbReference>
<keyword evidence="4" id="KW-0029">Amino-acid transport</keyword>
<gene>
    <name evidence="10" type="ORF">COCSUDRAFT_65085</name>
</gene>
<dbReference type="eggNOG" id="KOG1303">
    <property type="taxonomic scope" value="Eukaryota"/>
</dbReference>
<evidence type="ECO:0000313" key="10">
    <source>
        <dbReference type="EMBL" id="EIE25080.1"/>
    </source>
</evidence>
<dbReference type="InterPro" id="IPR013057">
    <property type="entry name" value="AA_transpt_TM"/>
</dbReference>
<keyword evidence="6 8" id="KW-0472">Membrane</keyword>
<dbReference type="Pfam" id="PF01490">
    <property type="entry name" value="Aa_trans"/>
    <property type="match status" value="2"/>
</dbReference>
<comment type="caution">
    <text evidence="10">The sequence shown here is derived from an EMBL/GenBank/DDBJ whole genome shotgun (WGS) entry which is preliminary data.</text>
</comment>
<evidence type="ECO:0000256" key="8">
    <source>
        <dbReference type="SAM" id="Phobius"/>
    </source>
</evidence>
<keyword evidence="11" id="KW-1185">Reference proteome</keyword>